<accession>A0A8B8BLW5</accession>
<proteinExistence type="predicted"/>
<name>A0A8B8BLW5_CRAVI</name>
<evidence type="ECO:0000313" key="2">
    <source>
        <dbReference type="RefSeq" id="XP_022303829.1"/>
    </source>
</evidence>
<protein>
    <submittedName>
        <fullName evidence="2">Uncharacterized protein LOC111111255 isoform X4</fullName>
    </submittedName>
</protein>
<dbReference type="AlphaFoldDB" id="A0A8B8BLW5"/>
<dbReference type="Proteomes" id="UP000694844">
    <property type="component" value="Chromosome 9"/>
</dbReference>
<dbReference type="RefSeq" id="XP_022303829.1">
    <property type="nucleotide sequence ID" value="XM_022448121.1"/>
</dbReference>
<sequence>MFCRGRNTGGCVIVRESEEVIFRACEAAGQMCYSGDMFDNWTYFGPVEMMEKDQYSKESGHSGSHNDSQTVHPSHLAHLYWEARLQGFHDLRGKLFTEELLSIFFKGLENVNITYSTGGCDSQKDCWGYIQDGPSVDLSCDKNSLNPLSISKDRYKMMFKNLEYVLHLT</sequence>
<organism evidence="1 2">
    <name type="scientific">Crassostrea virginica</name>
    <name type="common">Eastern oyster</name>
    <dbReference type="NCBI Taxonomy" id="6565"/>
    <lineage>
        <taxon>Eukaryota</taxon>
        <taxon>Metazoa</taxon>
        <taxon>Spiralia</taxon>
        <taxon>Lophotrochozoa</taxon>
        <taxon>Mollusca</taxon>
        <taxon>Bivalvia</taxon>
        <taxon>Autobranchia</taxon>
        <taxon>Pteriomorphia</taxon>
        <taxon>Ostreida</taxon>
        <taxon>Ostreoidea</taxon>
        <taxon>Ostreidae</taxon>
        <taxon>Crassostrea</taxon>
    </lineage>
</organism>
<keyword evidence="1" id="KW-1185">Reference proteome</keyword>
<dbReference type="GeneID" id="111111255"/>
<reference evidence="2" key="1">
    <citation type="submission" date="2025-08" db="UniProtKB">
        <authorList>
            <consortium name="RefSeq"/>
        </authorList>
    </citation>
    <scope>IDENTIFICATION</scope>
    <source>
        <tissue evidence="2">Whole sample</tissue>
    </source>
</reference>
<evidence type="ECO:0000313" key="1">
    <source>
        <dbReference type="Proteomes" id="UP000694844"/>
    </source>
</evidence>
<gene>
    <name evidence="2" type="primary">LOC111111255</name>
</gene>